<dbReference type="SUPFAM" id="SSF51621">
    <property type="entry name" value="Phosphoenolpyruvate/pyruvate domain"/>
    <property type="match status" value="1"/>
</dbReference>
<proteinExistence type="inferred from homology"/>
<dbReference type="KEGG" id="fer:FNB15_00200"/>
<comment type="cofactor">
    <cofactor evidence="1">
        <name>a divalent metal cation</name>
        <dbReference type="ChEBI" id="CHEBI:60240"/>
    </cofactor>
</comment>
<keyword evidence="3" id="KW-0479">Metal-binding</keyword>
<dbReference type="InterPro" id="IPR015813">
    <property type="entry name" value="Pyrv/PenolPyrv_kinase-like_dom"/>
</dbReference>
<feature type="domain" description="HpcH/HpaI aldolase/citrate lyase" evidence="7">
    <location>
        <begin position="18"/>
        <end position="245"/>
    </location>
</feature>
<evidence type="ECO:0000256" key="6">
    <source>
        <dbReference type="ARBA" id="ARBA00045074"/>
    </source>
</evidence>
<evidence type="ECO:0000256" key="3">
    <source>
        <dbReference type="ARBA" id="ARBA00022723"/>
    </source>
</evidence>
<keyword evidence="4" id="KW-0456">Lyase</keyword>
<dbReference type="InterPro" id="IPR005000">
    <property type="entry name" value="Aldolase/citrate-lyase_domain"/>
</dbReference>
<name>A0A516GWS2_9PROT</name>
<dbReference type="AlphaFoldDB" id="A0A516GWS2"/>
<dbReference type="PANTHER" id="PTHR30502">
    <property type="entry name" value="2-KETO-3-DEOXY-L-RHAMNONATE ALDOLASE"/>
    <property type="match status" value="1"/>
</dbReference>
<evidence type="ECO:0000256" key="5">
    <source>
        <dbReference type="ARBA" id="ARBA00023317"/>
    </source>
</evidence>
<evidence type="ECO:0000256" key="1">
    <source>
        <dbReference type="ARBA" id="ARBA00001968"/>
    </source>
</evidence>
<dbReference type="FunFam" id="3.20.20.60:FF:000004">
    <property type="entry name" value="5-keto-4-deoxy-D-glucarate aldolase"/>
    <property type="match status" value="1"/>
</dbReference>
<gene>
    <name evidence="8" type="ORF">FNB15_00200</name>
</gene>
<evidence type="ECO:0000313" key="8">
    <source>
        <dbReference type="EMBL" id="QDO95800.1"/>
    </source>
</evidence>
<dbReference type="PROSITE" id="PS50096">
    <property type="entry name" value="IQ"/>
    <property type="match status" value="1"/>
</dbReference>
<dbReference type="InterPro" id="IPR050251">
    <property type="entry name" value="HpcH-HpaI_aldolase"/>
</dbReference>
<keyword evidence="5" id="KW-0670">Pyruvate</keyword>
<dbReference type="GO" id="GO:0005737">
    <property type="term" value="C:cytoplasm"/>
    <property type="evidence" value="ECO:0007669"/>
    <property type="project" value="TreeGrafter"/>
</dbReference>
<dbReference type="GO" id="GO:0016832">
    <property type="term" value="F:aldehyde-lyase activity"/>
    <property type="evidence" value="ECO:0007669"/>
    <property type="project" value="UniProtKB-ARBA"/>
</dbReference>
<protein>
    <submittedName>
        <fullName evidence="8">4-hydroxy-2-oxo-heptane-1,7-dioate aldolase</fullName>
    </submittedName>
</protein>
<dbReference type="GO" id="GO:0046872">
    <property type="term" value="F:metal ion binding"/>
    <property type="evidence" value="ECO:0007669"/>
    <property type="project" value="UniProtKB-KW"/>
</dbReference>
<reference evidence="8 9" key="1">
    <citation type="submission" date="2019-07" db="EMBL/GenBank/DDBJ databases">
        <title>Genome sequencing for Ferrovibrio sp. K5.</title>
        <authorList>
            <person name="Park S.-J."/>
        </authorList>
    </citation>
    <scope>NUCLEOTIDE SEQUENCE [LARGE SCALE GENOMIC DNA]</scope>
    <source>
        <strain evidence="8 9">K5</strain>
    </source>
</reference>
<evidence type="ECO:0000256" key="2">
    <source>
        <dbReference type="ARBA" id="ARBA00005568"/>
    </source>
</evidence>
<dbReference type="Proteomes" id="UP000317496">
    <property type="component" value="Chromosome"/>
</dbReference>
<evidence type="ECO:0000259" key="7">
    <source>
        <dbReference type="Pfam" id="PF03328"/>
    </source>
</evidence>
<dbReference type="PANTHER" id="PTHR30502:SF4">
    <property type="entry name" value="5-KETO-4-DEOXY-D-GLUCARATE ALDOLASE"/>
    <property type="match status" value="1"/>
</dbReference>
<dbReference type="Gene3D" id="3.20.20.60">
    <property type="entry name" value="Phosphoenolpyruvate-binding domains"/>
    <property type="match status" value="1"/>
</dbReference>
<evidence type="ECO:0000256" key="4">
    <source>
        <dbReference type="ARBA" id="ARBA00023239"/>
    </source>
</evidence>
<accession>A0A516GWS2</accession>
<keyword evidence="9" id="KW-1185">Reference proteome</keyword>
<evidence type="ECO:0000313" key="9">
    <source>
        <dbReference type="Proteomes" id="UP000317496"/>
    </source>
</evidence>
<organism evidence="8 9">
    <name type="scientific">Ferrovibrio terrae</name>
    <dbReference type="NCBI Taxonomy" id="2594003"/>
    <lineage>
        <taxon>Bacteria</taxon>
        <taxon>Pseudomonadati</taxon>
        <taxon>Pseudomonadota</taxon>
        <taxon>Alphaproteobacteria</taxon>
        <taxon>Rhodospirillales</taxon>
        <taxon>Rhodospirillaceae</taxon>
        <taxon>Ferrovibrio</taxon>
    </lineage>
</organism>
<dbReference type="Pfam" id="PF03328">
    <property type="entry name" value="HpcH_HpaI"/>
    <property type="match status" value="1"/>
</dbReference>
<comment type="catalytic activity">
    <reaction evidence="6">
        <text>D-glyceraldehyde + pyruvate = 2-dehydro-3-deoxy-L-galactonate</text>
        <dbReference type="Rhea" id="RHEA:80055"/>
        <dbReference type="ChEBI" id="CHEBI:15361"/>
        <dbReference type="ChEBI" id="CHEBI:17378"/>
        <dbReference type="ChEBI" id="CHEBI:75545"/>
    </reaction>
</comment>
<comment type="similarity">
    <text evidence="2">Belongs to the HpcH/HpaI aldolase family.</text>
</comment>
<dbReference type="OrthoDB" id="9802624at2"/>
<sequence>MKLPANTFKRALKERRQQIGLWCSLCSNTAAEILATAGFDWIVIDTEHAPNEVPMVLQQLQAMQVDANTASPVVRPAWNDTVMIKRFLDIGAPNLLLPFVQNVEEAKKAIAATRYPPKGVRGVAGNTRANRYGLITDYYATVENELGVILQAETRDAVNKIPEMAAVDGVDGIFIGPADLSASIGHLGNAAHPEAQAEIMRALELCKAANMPAGILAVNEDDARRYLDAGFTFVAVGVDQSLLTKATRDLAKRFRGHIGRS</sequence>
<dbReference type="InterPro" id="IPR040442">
    <property type="entry name" value="Pyrv_kinase-like_dom_sf"/>
</dbReference>
<dbReference type="EMBL" id="CP041636">
    <property type="protein sequence ID" value="QDO95800.1"/>
    <property type="molecule type" value="Genomic_DNA"/>
</dbReference>
<dbReference type="RefSeq" id="WP_144066781.1">
    <property type="nucleotide sequence ID" value="NZ_CP041636.1"/>
</dbReference>